<feature type="region of interest" description="Disordered" evidence="7">
    <location>
        <begin position="1"/>
        <end position="41"/>
    </location>
</feature>
<dbReference type="Gene3D" id="1.10.155.10">
    <property type="entry name" value="Chemotaxis receptor methyltransferase CheR, N-terminal domain"/>
    <property type="match status" value="1"/>
</dbReference>
<dbReference type="EMBL" id="BMNA01000008">
    <property type="protein sequence ID" value="GGM10662.1"/>
    <property type="molecule type" value="Genomic_DNA"/>
</dbReference>
<dbReference type="GO" id="GO:0006355">
    <property type="term" value="P:regulation of DNA-templated transcription"/>
    <property type="evidence" value="ECO:0007669"/>
    <property type="project" value="InterPro"/>
</dbReference>
<reference evidence="11" key="1">
    <citation type="journal article" date="2014" name="Int. J. Syst. Evol. Microbiol.">
        <title>Complete genome sequence of Corynebacterium casei LMG S-19264T (=DSM 44701T), isolated from a smear-ripened cheese.</title>
        <authorList>
            <consortium name="US DOE Joint Genome Institute (JGI-PGF)"/>
            <person name="Walter F."/>
            <person name="Albersmeier A."/>
            <person name="Kalinowski J."/>
            <person name="Ruckert C."/>
        </authorList>
    </citation>
    <scope>NUCLEOTIDE SEQUENCE</scope>
    <source>
        <strain evidence="11">CGMCC 4.7308</strain>
    </source>
</reference>
<dbReference type="InterPro" id="IPR050903">
    <property type="entry name" value="Bact_Chemotaxis_MeTrfase"/>
</dbReference>
<dbReference type="InterPro" id="IPR022642">
    <property type="entry name" value="CheR_C"/>
</dbReference>
<dbReference type="PRINTS" id="PR00996">
    <property type="entry name" value="CHERMTFRASE"/>
</dbReference>
<name>A0A917T5N4_9ACTN</name>
<evidence type="ECO:0000313" key="11">
    <source>
        <dbReference type="EMBL" id="GGM10662.1"/>
    </source>
</evidence>
<dbReference type="GO" id="GO:0008983">
    <property type="term" value="F:protein-glutamate O-methyltransferase activity"/>
    <property type="evidence" value="ECO:0007669"/>
    <property type="project" value="UniProtKB-EC"/>
</dbReference>
<keyword evidence="4" id="KW-0808">Transferase</keyword>
<dbReference type="NCBIfam" id="TIGR00229">
    <property type="entry name" value="sensory_box"/>
    <property type="match status" value="1"/>
</dbReference>
<dbReference type="PROSITE" id="PS50123">
    <property type="entry name" value="CHER"/>
    <property type="match status" value="1"/>
</dbReference>
<dbReference type="AlphaFoldDB" id="A0A917T5N4"/>
<dbReference type="InterPro" id="IPR000014">
    <property type="entry name" value="PAS"/>
</dbReference>
<evidence type="ECO:0000259" key="8">
    <source>
        <dbReference type="PROSITE" id="PS50112"/>
    </source>
</evidence>
<evidence type="ECO:0000256" key="7">
    <source>
        <dbReference type="SAM" id="MobiDB-lite"/>
    </source>
</evidence>
<feature type="domain" description="PAC" evidence="9">
    <location>
        <begin position="404"/>
        <end position="459"/>
    </location>
</feature>
<dbReference type="PROSITE" id="PS50113">
    <property type="entry name" value="PAC"/>
    <property type="match status" value="1"/>
</dbReference>
<dbReference type="Proteomes" id="UP000655208">
    <property type="component" value="Unassembled WGS sequence"/>
</dbReference>
<reference evidence="11" key="2">
    <citation type="submission" date="2020-09" db="EMBL/GenBank/DDBJ databases">
        <authorList>
            <person name="Sun Q."/>
            <person name="Zhou Y."/>
        </authorList>
    </citation>
    <scope>NUCLEOTIDE SEQUENCE</scope>
    <source>
        <strain evidence="11">CGMCC 4.7308</strain>
    </source>
</reference>
<accession>A0A917T5N4</accession>
<dbReference type="RefSeq" id="WP_188943448.1">
    <property type="nucleotide sequence ID" value="NZ_BMNA01000008.1"/>
</dbReference>
<evidence type="ECO:0000256" key="1">
    <source>
        <dbReference type="ARBA" id="ARBA00001541"/>
    </source>
</evidence>
<dbReference type="Gene3D" id="1.20.120.330">
    <property type="entry name" value="Nucleotidyltransferases domain 2"/>
    <property type="match status" value="1"/>
</dbReference>
<dbReference type="InterPro" id="IPR035965">
    <property type="entry name" value="PAS-like_dom_sf"/>
</dbReference>
<dbReference type="InterPro" id="IPR000700">
    <property type="entry name" value="PAS-assoc_C"/>
</dbReference>
<dbReference type="SMART" id="SM00091">
    <property type="entry name" value="PAS"/>
    <property type="match status" value="2"/>
</dbReference>
<dbReference type="Pfam" id="PF03705">
    <property type="entry name" value="CheR_N"/>
    <property type="match status" value="1"/>
</dbReference>
<dbReference type="SMART" id="SM00138">
    <property type="entry name" value="MeTrc"/>
    <property type="match status" value="1"/>
</dbReference>
<dbReference type="Gene3D" id="3.30.450.20">
    <property type="entry name" value="PAS domain"/>
    <property type="match status" value="2"/>
</dbReference>
<evidence type="ECO:0000256" key="4">
    <source>
        <dbReference type="ARBA" id="ARBA00022679"/>
    </source>
</evidence>
<keyword evidence="6" id="KW-0175">Coiled coil</keyword>
<dbReference type="SUPFAM" id="SSF53335">
    <property type="entry name" value="S-adenosyl-L-methionine-dependent methyltransferases"/>
    <property type="match status" value="1"/>
</dbReference>
<comment type="catalytic activity">
    <reaction evidence="1">
        <text>L-glutamyl-[protein] + S-adenosyl-L-methionine = [protein]-L-glutamate 5-O-methyl ester + S-adenosyl-L-homocysteine</text>
        <dbReference type="Rhea" id="RHEA:24452"/>
        <dbReference type="Rhea" id="RHEA-COMP:10208"/>
        <dbReference type="Rhea" id="RHEA-COMP:10311"/>
        <dbReference type="ChEBI" id="CHEBI:29973"/>
        <dbReference type="ChEBI" id="CHEBI:57856"/>
        <dbReference type="ChEBI" id="CHEBI:59789"/>
        <dbReference type="ChEBI" id="CHEBI:82795"/>
        <dbReference type="EC" id="2.1.1.80"/>
    </reaction>
</comment>
<dbReference type="InterPro" id="IPR029063">
    <property type="entry name" value="SAM-dependent_MTases_sf"/>
</dbReference>
<proteinExistence type="predicted"/>
<evidence type="ECO:0000256" key="5">
    <source>
        <dbReference type="ARBA" id="ARBA00022691"/>
    </source>
</evidence>
<sequence length="660" mass="73107">MPDDSAAPDPVDLEDDIADGSDDEDRSAPDDADSSTGDPGPEDAAFEALVAFLAETRAFDFTGYKRPSLQRRVRHRMQTVGITSFDVYHDYLQANPDEFVALFNTILINVTSFFRDRESWEYLADRVLPTLLHRSAPEPIRVWSAGCSAGQEAYSLAIVLAEAIGVEAFRERVKIYATDVDEDALAYARQATYSDREMASVPAEFRDKYFDTGSSGATFRPDLRRSVIFGRNDLTRDAPISRIDLVTCRNTLMYLNAETQARVVGRLAFALRPEGVLFLGKAEMLLNHADTFQPIELKRRFFRRAATAVAEPLVLSPSHGVVPRRTSVDELNLLRAHALTASTVAQLVVDADGYLSVANARALELTGLSARDIGRKFSDLDLSFRPVELRPYLESARESRSPRSLRDVAWNRGPSGPGSPRFVDIEFVPMQDERGRSAGTLLVLTDVSRYQLVQDELEQATKQLQAASEELQSTNEELETTNEELQSTVEELETTNEELQSTNEELETMNEELQSMNDELQGANDELRERSAEVASLNTFMRSILGSMNFAVVVVDRELTVRVWNELAEDLWGVRTDEAVGTHLLNLDIGLPVGELRPLLRNAMAGDGGRAEMHVSAINRRGRPVELSVSVAPLEIPDDVQRGALVVMRPGVPTAGGVAD</sequence>
<keyword evidence="12" id="KW-1185">Reference proteome</keyword>
<evidence type="ECO:0000256" key="3">
    <source>
        <dbReference type="ARBA" id="ARBA00022603"/>
    </source>
</evidence>
<dbReference type="GO" id="GO:0032259">
    <property type="term" value="P:methylation"/>
    <property type="evidence" value="ECO:0007669"/>
    <property type="project" value="UniProtKB-KW"/>
</dbReference>
<comment type="caution">
    <text evidence="11">The sequence shown here is derived from an EMBL/GenBank/DDBJ whole genome shotgun (WGS) entry which is preliminary data.</text>
</comment>
<evidence type="ECO:0000256" key="6">
    <source>
        <dbReference type="SAM" id="Coils"/>
    </source>
</evidence>
<feature type="coiled-coil region" evidence="6">
    <location>
        <begin position="450"/>
        <end position="533"/>
    </location>
</feature>
<evidence type="ECO:0000259" key="10">
    <source>
        <dbReference type="PROSITE" id="PS50123"/>
    </source>
</evidence>
<dbReference type="SUPFAM" id="SSF47757">
    <property type="entry name" value="Chemotaxis receptor methyltransferase CheR, N-terminal domain"/>
    <property type="match status" value="1"/>
</dbReference>
<feature type="domain" description="PAS" evidence="8">
    <location>
        <begin position="537"/>
        <end position="585"/>
    </location>
</feature>
<dbReference type="SUPFAM" id="SSF55785">
    <property type="entry name" value="PYP-like sensor domain (PAS domain)"/>
    <property type="match status" value="2"/>
</dbReference>
<dbReference type="PANTHER" id="PTHR24422">
    <property type="entry name" value="CHEMOTAXIS PROTEIN METHYLTRANSFERASE"/>
    <property type="match status" value="1"/>
</dbReference>
<dbReference type="CDD" id="cd00130">
    <property type="entry name" value="PAS"/>
    <property type="match status" value="2"/>
</dbReference>
<protein>
    <recommendedName>
        <fullName evidence="2">protein-glutamate O-methyltransferase</fullName>
        <ecNumber evidence="2">2.1.1.80</ecNumber>
    </recommendedName>
</protein>
<evidence type="ECO:0000313" key="12">
    <source>
        <dbReference type="Proteomes" id="UP000655208"/>
    </source>
</evidence>
<evidence type="ECO:0000256" key="2">
    <source>
        <dbReference type="ARBA" id="ARBA00012534"/>
    </source>
</evidence>
<evidence type="ECO:0000259" key="9">
    <source>
        <dbReference type="PROSITE" id="PS50113"/>
    </source>
</evidence>
<dbReference type="InterPro" id="IPR013656">
    <property type="entry name" value="PAS_4"/>
</dbReference>
<keyword evidence="3" id="KW-0489">Methyltransferase</keyword>
<dbReference type="Pfam" id="PF00989">
    <property type="entry name" value="PAS"/>
    <property type="match status" value="1"/>
</dbReference>
<dbReference type="InterPro" id="IPR036804">
    <property type="entry name" value="CheR_N_sf"/>
</dbReference>
<dbReference type="InterPro" id="IPR022641">
    <property type="entry name" value="CheR_N"/>
</dbReference>
<keyword evidence="5" id="KW-0949">S-adenosyl-L-methionine</keyword>
<dbReference type="Pfam" id="PF08448">
    <property type="entry name" value="PAS_4"/>
    <property type="match status" value="1"/>
</dbReference>
<gene>
    <name evidence="11" type="primary">cheR</name>
    <name evidence="11" type="ORF">GCM10011594_33250</name>
</gene>
<dbReference type="InterPro" id="IPR013767">
    <property type="entry name" value="PAS_fold"/>
</dbReference>
<feature type="compositionally biased region" description="Acidic residues" evidence="7">
    <location>
        <begin position="11"/>
        <end position="33"/>
    </location>
</feature>
<dbReference type="InterPro" id="IPR000780">
    <property type="entry name" value="CheR_MeTrfase"/>
</dbReference>
<dbReference type="PANTHER" id="PTHR24422:SF10">
    <property type="entry name" value="CHEMOTAXIS PROTEIN METHYLTRANSFERASE 2"/>
    <property type="match status" value="1"/>
</dbReference>
<dbReference type="Gene3D" id="3.40.50.150">
    <property type="entry name" value="Vaccinia Virus protein VP39"/>
    <property type="match status" value="1"/>
</dbReference>
<feature type="domain" description="CheR-type methyltransferase" evidence="10">
    <location>
        <begin position="43"/>
        <end position="308"/>
    </location>
</feature>
<dbReference type="Pfam" id="PF01739">
    <property type="entry name" value="CheR"/>
    <property type="match status" value="1"/>
</dbReference>
<dbReference type="EC" id="2.1.1.80" evidence="2"/>
<dbReference type="PROSITE" id="PS50112">
    <property type="entry name" value="PAS"/>
    <property type="match status" value="1"/>
</dbReference>
<organism evidence="11 12">
    <name type="scientific">Nakamurella endophytica</name>
    <dbReference type="NCBI Taxonomy" id="1748367"/>
    <lineage>
        <taxon>Bacteria</taxon>
        <taxon>Bacillati</taxon>
        <taxon>Actinomycetota</taxon>
        <taxon>Actinomycetes</taxon>
        <taxon>Nakamurellales</taxon>
        <taxon>Nakamurellaceae</taxon>
        <taxon>Nakamurella</taxon>
    </lineage>
</organism>